<evidence type="ECO:0000313" key="1">
    <source>
        <dbReference type="EMBL" id="STZ28293.1"/>
    </source>
</evidence>
<sequence length="241" mass="29088">MAILKNTYAQYSIAPFKEQYYYYKGTVYENDTLGPIIAKEEGYFKNFTYYNTNYYLANQLAHYIKKIDIVVINFLTRSFLDHFFFSNKFEFKKLLKKVKKLKVKKMNKDYYVYDDNWDNYWLFEIDTTQKQVRKFIDTSVQANFLEYGEKILFKTKRKLIHRLIEVNYNLVGNQVQQEIELFDLYAFSNLDTKLAKYVIMKTVNQQDFIVEKTYSALQHIDLTVNKELEIEDLAKTIKEKK</sequence>
<dbReference type="AlphaFoldDB" id="A0A378RMK2"/>
<dbReference type="EMBL" id="UGQL01000001">
    <property type="protein sequence ID" value="STZ28293.1"/>
    <property type="molecule type" value="Genomic_DNA"/>
</dbReference>
<dbReference type="RefSeq" id="WP_115091230.1">
    <property type="nucleotide sequence ID" value="NZ_CP068107.1"/>
</dbReference>
<evidence type="ECO:0000313" key="2">
    <source>
        <dbReference type="Proteomes" id="UP000255024"/>
    </source>
</evidence>
<gene>
    <name evidence="1" type="ORF">NCTC11179_01835</name>
</gene>
<organism evidence="1 2">
    <name type="scientific">Myroides odoratus</name>
    <name type="common">Flavobacterium odoratum</name>
    <dbReference type="NCBI Taxonomy" id="256"/>
    <lineage>
        <taxon>Bacteria</taxon>
        <taxon>Pseudomonadati</taxon>
        <taxon>Bacteroidota</taxon>
        <taxon>Flavobacteriia</taxon>
        <taxon>Flavobacteriales</taxon>
        <taxon>Flavobacteriaceae</taxon>
        <taxon>Myroides</taxon>
    </lineage>
</organism>
<proteinExistence type="predicted"/>
<accession>A0A378RMK2</accession>
<protein>
    <submittedName>
        <fullName evidence="1">Uncharacterized protein</fullName>
    </submittedName>
</protein>
<reference evidence="1 2" key="1">
    <citation type="submission" date="2018-06" db="EMBL/GenBank/DDBJ databases">
        <authorList>
            <consortium name="Pathogen Informatics"/>
            <person name="Doyle S."/>
        </authorList>
    </citation>
    <scope>NUCLEOTIDE SEQUENCE [LARGE SCALE GENOMIC DNA]</scope>
    <source>
        <strain evidence="1 2">NCTC11179</strain>
    </source>
</reference>
<name>A0A378RMK2_MYROD</name>
<dbReference type="Proteomes" id="UP000255024">
    <property type="component" value="Unassembled WGS sequence"/>
</dbReference>
<keyword evidence="2" id="KW-1185">Reference proteome</keyword>